<dbReference type="InterPro" id="IPR027945">
    <property type="entry name" value="SseB_C"/>
</dbReference>
<keyword evidence="3" id="KW-1185">Reference proteome</keyword>
<evidence type="ECO:0000259" key="1">
    <source>
        <dbReference type="Pfam" id="PF14581"/>
    </source>
</evidence>
<proteinExistence type="predicted"/>
<evidence type="ECO:0000313" key="2">
    <source>
        <dbReference type="EMBL" id="SHH88662.1"/>
    </source>
</evidence>
<name>A0A1M5WMP4_9FIRM</name>
<sequence length="191" mass="21727">MLAAMISPAGDRYLSAFTHPGELAQWPFDNNKTVLLSFDELKLEVLNNPKKLAGIVIDPFSKMLLLDQELIEQIDMLTEGFGIRRVEHSRDLQLTRPAKVMPALIEELSVFLSGKENVYSAYMLMAREPDDPQPRLLFIIDFDGEKSELFPDLTKLICPYINQDETFEMMKATYELLEAAALKSAPVYKKP</sequence>
<evidence type="ECO:0000313" key="3">
    <source>
        <dbReference type="Proteomes" id="UP000183995"/>
    </source>
</evidence>
<reference evidence="2 3" key="1">
    <citation type="submission" date="2016-11" db="EMBL/GenBank/DDBJ databases">
        <authorList>
            <person name="Jaros S."/>
            <person name="Januszkiewicz K."/>
            <person name="Wedrychowicz H."/>
        </authorList>
    </citation>
    <scope>NUCLEOTIDE SEQUENCE [LARGE SCALE GENOMIC DNA]</scope>
    <source>
        <strain evidence="2 3">DSM 10068</strain>
    </source>
</reference>
<dbReference type="Pfam" id="PF14581">
    <property type="entry name" value="SseB_C"/>
    <property type="match status" value="1"/>
</dbReference>
<dbReference type="STRING" id="1123282.SAMN02745823_01366"/>
<organism evidence="2 3">
    <name type="scientific">Sporobacter termitidis DSM 10068</name>
    <dbReference type="NCBI Taxonomy" id="1123282"/>
    <lineage>
        <taxon>Bacteria</taxon>
        <taxon>Bacillati</taxon>
        <taxon>Bacillota</taxon>
        <taxon>Clostridia</taxon>
        <taxon>Eubacteriales</taxon>
        <taxon>Oscillospiraceae</taxon>
        <taxon>Sporobacter</taxon>
    </lineage>
</organism>
<protein>
    <submittedName>
        <fullName evidence="2">SseB protein N-terminal domain-containing protein</fullName>
    </submittedName>
</protein>
<gene>
    <name evidence="2" type="ORF">SAMN02745823_01366</name>
</gene>
<accession>A0A1M5WMP4</accession>
<dbReference type="Proteomes" id="UP000183995">
    <property type="component" value="Unassembled WGS sequence"/>
</dbReference>
<feature type="domain" description="SseB protein C-terminal" evidence="1">
    <location>
        <begin position="87"/>
        <end position="190"/>
    </location>
</feature>
<dbReference type="AlphaFoldDB" id="A0A1M5WMP4"/>
<dbReference type="EMBL" id="FQXV01000003">
    <property type="protein sequence ID" value="SHH88662.1"/>
    <property type="molecule type" value="Genomic_DNA"/>
</dbReference>